<organism evidence="2 3">
    <name type="scientific">Ustilago bromivora</name>
    <dbReference type="NCBI Taxonomy" id="307758"/>
    <lineage>
        <taxon>Eukaryota</taxon>
        <taxon>Fungi</taxon>
        <taxon>Dikarya</taxon>
        <taxon>Basidiomycota</taxon>
        <taxon>Ustilaginomycotina</taxon>
        <taxon>Ustilaginomycetes</taxon>
        <taxon>Ustilaginales</taxon>
        <taxon>Ustilaginaceae</taxon>
        <taxon>Ustilago</taxon>
    </lineage>
</organism>
<evidence type="ECO:0000313" key="2">
    <source>
        <dbReference type="EMBL" id="SYW80074.1"/>
    </source>
</evidence>
<dbReference type="EMBL" id="ULHB01000061">
    <property type="protein sequence ID" value="SYW80074.1"/>
    <property type="molecule type" value="Genomic_DNA"/>
</dbReference>
<reference evidence="2" key="1">
    <citation type="submission" date="2018-08" db="EMBL/GenBank/DDBJ databases">
        <authorList>
            <person name="Guldener U."/>
        </authorList>
    </citation>
    <scope>NUCLEOTIDE SEQUENCE</scope>
    <source>
        <strain evidence="2">UB2</strain>
    </source>
</reference>
<gene>
    <name evidence="2" type="ORF">UBRO2_03342</name>
</gene>
<sequence>MTNGKNTYSLGVADGKAFPGQDAPQLSEDATVASIGKYLPTSHASPSSAFLRS</sequence>
<dbReference type="Proteomes" id="UP000658997">
    <property type="component" value="Unassembled WGS sequence"/>
</dbReference>
<protein>
    <submittedName>
        <fullName evidence="2">Uncharacterized protein</fullName>
    </submittedName>
</protein>
<dbReference type="AlphaFoldDB" id="A0A8H8QMJ4"/>
<keyword evidence="3" id="KW-1185">Reference proteome</keyword>
<feature type="region of interest" description="Disordered" evidence="1">
    <location>
        <begin position="1"/>
        <end position="24"/>
    </location>
</feature>
<proteinExistence type="predicted"/>
<evidence type="ECO:0000256" key="1">
    <source>
        <dbReference type="SAM" id="MobiDB-lite"/>
    </source>
</evidence>
<accession>A0A8H8QMJ4</accession>
<evidence type="ECO:0000313" key="3">
    <source>
        <dbReference type="Proteomes" id="UP000658997"/>
    </source>
</evidence>
<name>A0A8H8QMJ4_9BASI</name>
<comment type="caution">
    <text evidence="2">The sequence shown here is derived from an EMBL/GenBank/DDBJ whole genome shotgun (WGS) entry which is preliminary data.</text>
</comment>